<evidence type="ECO:0000313" key="2">
    <source>
        <dbReference type="EMBL" id="KAJ1159052.1"/>
    </source>
</evidence>
<accession>A0AAV7S522</accession>
<comment type="caution">
    <text evidence="2">The sequence shown here is derived from an EMBL/GenBank/DDBJ whole genome shotgun (WGS) entry which is preliminary data.</text>
</comment>
<evidence type="ECO:0000313" key="3">
    <source>
        <dbReference type="Proteomes" id="UP001066276"/>
    </source>
</evidence>
<sequence>MDIHPWNRKGPSDPARARSQGLLPEDGLSELPGMRHCWDRRGAPPYGPPCSIPGTGRAPSDPARARSQGLLPEDGLSELPGTRHGLDRRGVHCTPIWTSIPGTRRAHLTLLELGARASCLRTV</sequence>
<evidence type="ECO:0000256" key="1">
    <source>
        <dbReference type="SAM" id="MobiDB-lite"/>
    </source>
</evidence>
<keyword evidence="3" id="KW-1185">Reference proteome</keyword>
<proteinExistence type="predicted"/>
<dbReference type="Proteomes" id="UP001066276">
    <property type="component" value="Chromosome 5"/>
</dbReference>
<gene>
    <name evidence="2" type="ORF">NDU88_011722</name>
</gene>
<feature type="region of interest" description="Disordered" evidence="1">
    <location>
        <begin position="1"/>
        <end position="88"/>
    </location>
</feature>
<dbReference type="EMBL" id="JANPWB010000009">
    <property type="protein sequence ID" value="KAJ1159052.1"/>
    <property type="molecule type" value="Genomic_DNA"/>
</dbReference>
<protein>
    <submittedName>
        <fullName evidence="2">Uncharacterized protein</fullName>
    </submittedName>
</protein>
<organism evidence="2 3">
    <name type="scientific">Pleurodeles waltl</name>
    <name type="common">Iberian ribbed newt</name>
    <dbReference type="NCBI Taxonomy" id="8319"/>
    <lineage>
        <taxon>Eukaryota</taxon>
        <taxon>Metazoa</taxon>
        <taxon>Chordata</taxon>
        <taxon>Craniata</taxon>
        <taxon>Vertebrata</taxon>
        <taxon>Euteleostomi</taxon>
        <taxon>Amphibia</taxon>
        <taxon>Batrachia</taxon>
        <taxon>Caudata</taxon>
        <taxon>Salamandroidea</taxon>
        <taxon>Salamandridae</taxon>
        <taxon>Pleurodelinae</taxon>
        <taxon>Pleurodeles</taxon>
    </lineage>
</organism>
<reference evidence="2" key="1">
    <citation type="journal article" date="2022" name="bioRxiv">
        <title>Sequencing and chromosome-scale assembly of the giantPleurodeles waltlgenome.</title>
        <authorList>
            <person name="Brown T."/>
            <person name="Elewa A."/>
            <person name="Iarovenko S."/>
            <person name="Subramanian E."/>
            <person name="Araus A.J."/>
            <person name="Petzold A."/>
            <person name="Susuki M."/>
            <person name="Suzuki K.-i.T."/>
            <person name="Hayashi T."/>
            <person name="Toyoda A."/>
            <person name="Oliveira C."/>
            <person name="Osipova E."/>
            <person name="Leigh N.D."/>
            <person name="Simon A."/>
            <person name="Yun M.H."/>
        </authorList>
    </citation>
    <scope>NUCLEOTIDE SEQUENCE</scope>
    <source>
        <strain evidence="2">20211129_DDA</strain>
        <tissue evidence="2">Liver</tissue>
    </source>
</reference>
<name>A0AAV7S522_PLEWA</name>
<dbReference type="AlphaFoldDB" id="A0AAV7S522"/>